<comment type="subcellular location">
    <subcellularLocation>
        <location evidence="1">Nucleus</location>
    </subcellularLocation>
</comment>
<evidence type="ECO:0000256" key="4">
    <source>
        <dbReference type="ARBA" id="ARBA00022833"/>
    </source>
</evidence>
<dbReference type="Gene3D" id="3.30.40.10">
    <property type="entry name" value="Zinc/RING finger domain, C3HC4 (zinc finger)"/>
    <property type="match status" value="2"/>
</dbReference>
<gene>
    <name evidence="8" type="ORF">LUZ62_039667</name>
</gene>
<dbReference type="SUPFAM" id="SSF57903">
    <property type="entry name" value="FYVE/PHD zinc finger"/>
    <property type="match status" value="2"/>
</dbReference>
<name>A0AAV8F9U4_9POAL</name>
<dbReference type="PROSITE" id="PS50016">
    <property type="entry name" value="ZF_PHD_2"/>
    <property type="match status" value="1"/>
</dbReference>
<dbReference type="GO" id="GO:0003682">
    <property type="term" value="F:chromatin binding"/>
    <property type="evidence" value="ECO:0007669"/>
    <property type="project" value="TreeGrafter"/>
</dbReference>
<keyword evidence="3 6" id="KW-0863">Zinc-finger</keyword>
<dbReference type="SMART" id="SM00249">
    <property type="entry name" value="PHD"/>
    <property type="match status" value="2"/>
</dbReference>
<dbReference type="GO" id="GO:0000977">
    <property type="term" value="F:RNA polymerase II transcription regulatory region sequence-specific DNA binding"/>
    <property type="evidence" value="ECO:0007669"/>
    <property type="project" value="TreeGrafter"/>
</dbReference>
<evidence type="ECO:0000313" key="8">
    <source>
        <dbReference type="EMBL" id="KAJ4788421.1"/>
    </source>
</evidence>
<dbReference type="GO" id="GO:0008270">
    <property type="term" value="F:zinc ion binding"/>
    <property type="evidence" value="ECO:0007669"/>
    <property type="project" value="UniProtKB-KW"/>
</dbReference>
<evidence type="ECO:0000256" key="5">
    <source>
        <dbReference type="ARBA" id="ARBA00023242"/>
    </source>
</evidence>
<dbReference type="Pfam" id="PF16135">
    <property type="entry name" value="TDBD"/>
    <property type="match status" value="1"/>
</dbReference>
<dbReference type="PANTHER" id="PTHR47025:SF11">
    <property type="entry name" value="OS06G0101000 PROTEIN"/>
    <property type="match status" value="1"/>
</dbReference>
<organism evidence="8 9">
    <name type="scientific">Rhynchospora pubera</name>
    <dbReference type="NCBI Taxonomy" id="906938"/>
    <lineage>
        <taxon>Eukaryota</taxon>
        <taxon>Viridiplantae</taxon>
        <taxon>Streptophyta</taxon>
        <taxon>Embryophyta</taxon>
        <taxon>Tracheophyta</taxon>
        <taxon>Spermatophyta</taxon>
        <taxon>Magnoliopsida</taxon>
        <taxon>Liliopsida</taxon>
        <taxon>Poales</taxon>
        <taxon>Cyperaceae</taxon>
        <taxon>Cyperoideae</taxon>
        <taxon>Rhynchosporeae</taxon>
        <taxon>Rhynchospora</taxon>
    </lineage>
</organism>
<dbReference type="PANTHER" id="PTHR47025">
    <property type="entry name" value="AUTOIMMUNE REGULATOR"/>
    <property type="match status" value="1"/>
</dbReference>
<keyword evidence="4" id="KW-0862">Zinc</keyword>
<sequence length="605" mass="66519">MYRQTILLCVLVNKTKLNGGKKKIIPNVALQIDRHLKCIAYSSLRCIGGSSEFVSSNPLFLIFGSLLTSDVHKFFLCDSCSDANQLPPPCDRPVVPAPSQSSVELMSKSVLSCTSSSSAKKTNTVGRLTRKNTGLHKLVFMGDILPEGTEVAYYVGGKRLLDGYIKDGAIFCHCCMAVVSPSLFEAHAGQASRRKPYNNIYTSNGVSLHELSVSLSKHKMISLGETDDLCSICSDSGDLIVCDFCPRAFHKDCVGLTETPEGDWYCQFCVSLHRRDDCVASNDNARAAGRIEGVDPIEQIFKRCIRIVSISETDLGGCSICKLHDFSKSGFDDRTVILCDQCQREYHVGCLRDHKMADLKELPEGEWFCSSDCNVMHGALKEVILGGSQSLTSSDIELIRRKTEAKGSSDNEKDKEKEIVDFDNIRWRLLSGASAQEVEAQLLSGAVSIFHESFDPIIDAKSKQDLIPAMVNGMSIEGHQDYSGMYCAVLTIGSKVVSAGLLRVFGTDAAELPLVATSRDLQGLGYFQALFGCMERMLIDLKVRHFLLPAAEEAESIWTKKFGFSRITSVQVEEYLKGAHLTAFRGTSSLHKPLFLLGFGKREGK</sequence>
<feature type="domain" description="PHD-type" evidence="7">
    <location>
        <begin position="227"/>
        <end position="272"/>
    </location>
</feature>
<dbReference type="EMBL" id="JAMFTS010000002">
    <property type="protein sequence ID" value="KAJ4788421.1"/>
    <property type="molecule type" value="Genomic_DNA"/>
</dbReference>
<comment type="caution">
    <text evidence="8">The sequence shown here is derived from an EMBL/GenBank/DDBJ whole genome shotgun (WGS) entry which is preliminary data.</text>
</comment>
<accession>A0AAV8F9U4</accession>
<dbReference type="InterPro" id="IPR001841">
    <property type="entry name" value="Znf_RING"/>
</dbReference>
<dbReference type="InterPro" id="IPR059153">
    <property type="entry name" value="NSD_PHD-1st"/>
</dbReference>
<protein>
    <submittedName>
        <fullName evidence="8">Acyl-CoA N-acyltransferase with RING/FYVE/PHD-type zinc finger protein</fullName>
    </submittedName>
</protein>
<dbReference type="InterPro" id="IPR001965">
    <property type="entry name" value="Znf_PHD"/>
</dbReference>
<dbReference type="SUPFAM" id="SSF55729">
    <property type="entry name" value="Acyl-CoA N-acyltransferases (Nat)"/>
    <property type="match status" value="1"/>
</dbReference>
<keyword evidence="5" id="KW-0539">Nucleus</keyword>
<evidence type="ECO:0000313" key="9">
    <source>
        <dbReference type="Proteomes" id="UP001140206"/>
    </source>
</evidence>
<evidence type="ECO:0000259" key="7">
    <source>
        <dbReference type="PROSITE" id="PS50016"/>
    </source>
</evidence>
<evidence type="ECO:0000256" key="6">
    <source>
        <dbReference type="PROSITE-ProRule" id="PRU00146"/>
    </source>
</evidence>
<dbReference type="AlphaFoldDB" id="A0AAV8F9U4"/>
<dbReference type="InterPro" id="IPR019786">
    <property type="entry name" value="Zinc_finger_PHD-type_CS"/>
</dbReference>
<evidence type="ECO:0000256" key="1">
    <source>
        <dbReference type="ARBA" id="ARBA00004123"/>
    </source>
</evidence>
<dbReference type="PROSITE" id="PS01359">
    <property type="entry name" value="ZF_PHD_1"/>
    <property type="match status" value="1"/>
</dbReference>
<dbReference type="Pfam" id="PF23209">
    <property type="entry name" value="IDM1_C"/>
    <property type="match status" value="1"/>
</dbReference>
<evidence type="ECO:0000256" key="2">
    <source>
        <dbReference type="ARBA" id="ARBA00022723"/>
    </source>
</evidence>
<keyword evidence="2" id="KW-0479">Metal-binding</keyword>
<dbReference type="InterPro" id="IPR016181">
    <property type="entry name" value="Acyl_CoA_acyltransferase"/>
</dbReference>
<evidence type="ECO:0000256" key="3">
    <source>
        <dbReference type="ARBA" id="ARBA00022771"/>
    </source>
</evidence>
<dbReference type="InterPro" id="IPR013083">
    <property type="entry name" value="Znf_RING/FYVE/PHD"/>
</dbReference>
<dbReference type="InterPro" id="IPR019787">
    <property type="entry name" value="Znf_PHD-finger"/>
</dbReference>
<dbReference type="InterPro" id="IPR011011">
    <property type="entry name" value="Znf_FYVE_PHD"/>
</dbReference>
<dbReference type="SMART" id="SM00184">
    <property type="entry name" value="RING"/>
    <property type="match status" value="2"/>
</dbReference>
<proteinExistence type="predicted"/>
<dbReference type="GO" id="GO:0005634">
    <property type="term" value="C:nucleus"/>
    <property type="evidence" value="ECO:0007669"/>
    <property type="project" value="UniProtKB-SubCell"/>
</dbReference>
<dbReference type="InterPro" id="IPR056511">
    <property type="entry name" value="IDM1_C"/>
</dbReference>
<reference evidence="8" key="1">
    <citation type="submission" date="2022-08" db="EMBL/GenBank/DDBJ databases">
        <authorList>
            <person name="Marques A."/>
        </authorList>
    </citation>
    <scope>NUCLEOTIDE SEQUENCE</scope>
    <source>
        <strain evidence="8">RhyPub2mFocal</strain>
        <tissue evidence="8">Leaves</tissue>
    </source>
</reference>
<dbReference type="Proteomes" id="UP001140206">
    <property type="component" value="Chromosome 2"/>
</dbReference>
<dbReference type="InterPro" id="IPR032308">
    <property type="entry name" value="TDBD"/>
</dbReference>
<dbReference type="GO" id="GO:0045944">
    <property type="term" value="P:positive regulation of transcription by RNA polymerase II"/>
    <property type="evidence" value="ECO:0007669"/>
    <property type="project" value="TreeGrafter"/>
</dbReference>
<keyword evidence="9" id="KW-1185">Reference proteome</keyword>
<dbReference type="GO" id="GO:0042393">
    <property type="term" value="F:histone binding"/>
    <property type="evidence" value="ECO:0007669"/>
    <property type="project" value="TreeGrafter"/>
</dbReference>
<dbReference type="Pfam" id="PF23011">
    <property type="entry name" value="PHD-1st_NSD"/>
    <property type="match status" value="1"/>
</dbReference>